<feature type="transmembrane region" description="Helical" evidence="1">
    <location>
        <begin position="129"/>
        <end position="146"/>
    </location>
</feature>
<proteinExistence type="predicted"/>
<dbReference type="EMBL" id="PHEX01000001">
    <property type="protein sequence ID" value="PKQ28950.1"/>
    <property type="molecule type" value="Genomic_DNA"/>
</dbReference>
<dbReference type="Pfam" id="PF09852">
    <property type="entry name" value="DUF2079"/>
    <property type="match status" value="1"/>
</dbReference>
<dbReference type="AlphaFoldDB" id="A0A2N3G8B2"/>
<feature type="transmembrane region" description="Helical" evidence="1">
    <location>
        <begin position="281"/>
        <end position="307"/>
    </location>
</feature>
<keyword evidence="1" id="KW-0472">Membrane</keyword>
<feature type="transmembrane region" description="Helical" evidence="1">
    <location>
        <begin position="212"/>
        <end position="234"/>
    </location>
</feature>
<evidence type="ECO:0008006" key="4">
    <source>
        <dbReference type="Google" id="ProtNLM"/>
    </source>
</evidence>
<reference evidence="2 3" key="1">
    <citation type="journal article" date="2017" name="ISME J.">
        <title>Potential for microbial H2 and metal transformations associated with novel bacteria and archaea in deep terrestrial subsurface sediments.</title>
        <authorList>
            <person name="Hernsdorf A.W."/>
            <person name="Amano Y."/>
            <person name="Miyakawa K."/>
            <person name="Ise K."/>
            <person name="Suzuki Y."/>
            <person name="Anantharaman K."/>
            <person name="Probst A."/>
            <person name="Burstein D."/>
            <person name="Thomas B.C."/>
            <person name="Banfield J.F."/>
        </authorList>
    </citation>
    <scope>NUCLEOTIDE SEQUENCE [LARGE SCALE GENOMIC DNA]</scope>
    <source>
        <strain evidence="2">HGW-Actinobacteria-3</strain>
    </source>
</reference>
<gene>
    <name evidence="2" type="ORF">CVT63_00080</name>
</gene>
<comment type="caution">
    <text evidence="2">The sequence shown here is derived from an EMBL/GenBank/DDBJ whole genome shotgun (WGS) entry which is preliminary data.</text>
</comment>
<dbReference type="InterPro" id="IPR018650">
    <property type="entry name" value="STSV1_Orf64"/>
</dbReference>
<organism evidence="2 3">
    <name type="scientific">Candidatus Anoxymicrobium japonicum</name>
    <dbReference type="NCBI Taxonomy" id="2013648"/>
    <lineage>
        <taxon>Bacteria</taxon>
        <taxon>Bacillati</taxon>
        <taxon>Actinomycetota</taxon>
        <taxon>Candidatus Geothermincolia</taxon>
        <taxon>Candidatus Geothermincolales</taxon>
        <taxon>Candidatus Anoxymicrobiaceae</taxon>
        <taxon>Candidatus Anoxymicrobium</taxon>
    </lineage>
</organism>
<keyword evidence="1" id="KW-0812">Transmembrane</keyword>
<name>A0A2N3G8B2_9ACTN</name>
<feature type="transmembrane region" description="Helical" evidence="1">
    <location>
        <begin position="319"/>
        <end position="340"/>
    </location>
</feature>
<feature type="transmembrane region" description="Helical" evidence="1">
    <location>
        <begin position="18"/>
        <end position="40"/>
    </location>
</feature>
<protein>
    <recommendedName>
        <fullName evidence="4">DUF2079 domain-containing protein</fullName>
    </recommendedName>
</protein>
<keyword evidence="1" id="KW-1133">Transmembrane helix</keyword>
<accession>A0A2N3G8B2</accession>
<evidence type="ECO:0000313" key="2">
    <source>
        <dbReference type="EMBL" id="PKQ28950.1"/>
    </source>
</evidence>
<dbReference type="Proteomes" id="UP000233654">
    <property type="component" value="Unassembled WGS sequence"/>
</dbReference>
<feature type="transmembrane region" description="Helical" evidence="1">
    <location>
        <begin position="352"/>
        <end position="372"/>
    </location>
</feature>
<evidence type="ECO:0000313" key="3">
    <source>
        <dbReference type="Proteomes" id="UP000233654"/>
    </source>
</evidence>
<feature type="transmembrane region" description="Helical" evidence="1">
    <location>
        <begin position="176"/>
        <end position="206"/>
    </location>
</feature>
<feature type="transmembrane region" description="Helical" evidence="1">
    <location>
        <begin position="101"/>
        <end position="122"/>
    </location>
</feature>
<feature type="transmembrane region" description="Helical" evidence="1">
    <location>
        <begin position="152"/>
        <end position="169"/>
    </location>
</feature>
<evidence type="ECO:0000256" key="1">
    <source>
        <dbReference type="SAM" id="Phobius"/>
    </source>
</evidence>
<sequence>MLKGVTLKPADDKLKDRIFFILLFALIGGYVATFLTLSLLRYSNFRGSGLDTAIYNQIVWLFSRFKAPVSTIRGMHFFGDHMSPILFLLSPLNWGGGKPTVLLTLQTVALGAGAIPLYLLAVRKLKSRWVGLGIAAAYLFYPALQNQNLADFHPEVLGTAFLLFAFLAIDKRRFVWFYALCILTVITKEDMALPVLVLGVIVYLLYDKRAGVIVMIGSAVYFLASVLFLIPHFAPAGYQYAGRLNAFGTTTGEAIKNFFLRPRRTISILATRENLRYFFDLLLPVAFLSLFAPVFLLPAFPAFLVNIISDFQPQHTITYQYAAAIIPFVFIALVFGLKRISKWSEGAFRSQFVIGGIVVVVLACSLSGNFYFGQSPLAAEFRTANYGADKHITAIREGLELIPADASVSAQTYMLAHLSNREKVYQFPEPFRYLVDQKYYDQLGTMLNTVQDDAKKLIFPRTYRVKDRGRSIAPQYVIVDSGSTYRISKEMYDALIRRLQSDGGYKQIYNKDGVLVLKI</sequence>